<dbReference type="InterPro" id="IPR050386">
    <property type="entry name" value="Glycosyl_hydrolase_5"/>
</dbReference>
<dbReference type="GO" id="GO:0005576">
    <property type="term" value="C:extracellular region"/>
    <property type="evidence" value="ECO:0007669"/>
    <property type="project" value="TreeGrafter"/>
</dbReference>
<evidence type="ECO:0000256" key="3">
    <source>
        <dbReference type="ARBA" id="ARBA00022801"/>
    </source>
</evidence>
<protein>
    <recommendedName>
        <fullName evidence="7">Glycoside hydrolase family 5 domain-containing protein</fullName>
    </recommendedName>
</protein>
<dbReference type="PROSITE" id="PS00659">
    <property type="entry name" value="GLYCOSYL_HYDROL_F5"/>
    <property type="match status" value="1"/>
</dbReference>
<evidence type="ECO:0000313" key="9">
    <source>
        <dbReference type="Proteomes" id="UP001178507"/>
    </source>
</evidence>
<name>A0AA36ITE0_9DINO</name>
<gene>
    <name evidence="8" type="ORF">EVOR1521_LOCUS18087</name>
</gene>
<dbReference type="AlphaFoldDB" id="A0AA36ITE0"/>
<keyword evidence="9" id="KW-1185">Reference proteome</keyword>
<feature type="domain" description="Glycoside hydrolase family 5" evidence="7">
    <location>
        <begin position="7"/>
        <end position="253"/>
    </location>
</feature>
<organism evidence="8 9">
    <name type="scientific">Effrenium voratum</name>
    <dbReference type="NCBI Taxonomy" id="2562239"/>
    <lineage>
        <taxon>Eukaryota</taxon>
        <taxon>Sar</taxon>
        <taxon>Alveolata</taxon>
        <taxon>Dinophyceae</taxon>
        <taxon>Suessiales</taxon>
        <taxon>Symbiodiniaceae</taxon>
        <taxon>Effrenium</taxon>
    </lineage>
</organism>
<evidence type="ECO:0000259" key="7">
    <source>
        <dbReference type="Pfam" id="PF00150"/>
    </source>
</evidence>
<comment type="caution">
    <text evidence="8">The sequence shown here is derived from an EMBL/GenBank/DDBJ whole genome shotgun (WGS) entry which is preliminary data.</text>
</comment>
<comment type="similarity">
    <text evidence="1 5">Belongs to the glycosyl hydrolase 5 (cellulase A) family.</text>
</comment>
<dbReference type="GO" id="GO:0009251">
    <property type="term" value="P:glucan catabolic process"/>
    <property type="evidence" value="ECO:0007669"/>
    <property type="project" value="TreeGrafter"/>
</dbReference>
<dbReference type="EMBL" id="CAUJNA010002491">
    <property type="protein sequence ID" value="CAJ1393160.1"/>
    <property type="molecule type" value="Genomic_DNA"/>
</dbReference>
<dbReference type="SUPFAM" id="SSF51445">
    <property type="entry name" value="(Trans)glycosidases"/>
    <property type="match status" value="1"/>
</dbReference>
<sequence>MSLFWSQWQPQFWTKETVAWLKQTWGITLLRCPMAVEVRFCGETTELFGLEGSGLSQGWGEGPPETSREAPFDGFHKRRGYLTPGNKQAELKKLETVVDAALELGIYVVIDWHDHNADQHQKEAAGFFKKMAKKPSAWGRYGSYPNVIFEVFNEPIKQSWEEVIKPYHEMIVEVIREHSTNLIVLGTRIWSQDVDVAAADPVAGENLAYTIHFYANTHKQELRDKVSKALELGAAVFATEWGTCDASGDGTVNLAEAERGNRNEGPVRGGRGSEGLLVAV</sequence>
<evidence type="ECO:0000313" key="8">
    <source>
        <dbReference type="EMBL" id="CAJ1393160.1"/>
    </source>
</evidence>
<reference evidence="8" key="1">
    <citation type="submission" date="2023-08" db="EMBL/GenBank/DDBJ databases">
        <authorList>
            <person name="Chen Y."/>
            <person name="Shah S."/>
            <person name="Dougan E. K."/>
            <person name="Thang M."/>
            <person name="Chan C."/>
        </authorList>
    </citation>
    <scope>NUCLEOTIDE SEQUENCE</scope>
</reference>
<evidence type="ECO:0000256" key="5">
    <source>
        <dbReference type="RuleBase" id="RU361153"/>
    </source>
</evidence>
<dbReference type="InterPro" id="IPR017853">
    <property type="entry name" value="GH"/>
</dbReference>
<keyword evidence="3 5" id="KW-0378">Hydrolase</keyword>
<evidence type="ECO:0000256" key="2">
    <source>
        <dbReference type="ARBA" id="ARBA00022729"/>
    </source>
</evidence>
<dbReference type="PANTHER" id="PTHR31297:SF17">
    <property type="entry name" value="ENDOGLUCANASE"/>
    <property type="match status" value="1"/>
</dbReference>
<evidence type="ECO:0000256" key="6">
    <source>
        <dbReference type="SAM" id="MobiDB-lite"/>
    </source>
</evidence>
<keyword evidence="4 5" id="KW-0326">Glycosidase</keyword>
<dbReference type="Proteomes" id="UP001178507">
    <property type="component" value="Unassembled WGS sequence"/>
</dbReference>
<proteinExistence type="inferred from homology"/>
<dbReference type="InterPro" id="IPR018087">
    <property type="entry name" value="Glyco_hydro_5_CS"/>
</dbReference>
<dbReference type="InterPro" id="IPR001547">
    <property type="entry name" value="Glyco_hydro_5"/>
</dbReference>
<evidence type="ECO:0000256" key="1">
    <source>
        <dbReference type="ARBA" id="ARBA00005641"/>
    </source>
</evidence>
<evidence type="ECO:0000256" key="4">
    <source>
        <dbReference type="ARBA" id="ARBA00023295"/>
    </source>
</evidence>
<dbReference type="GO" id="GO:0009986">
    <property type="term" value="C:cell surface"/>
    <property type="evidence" value="ECO:0007669"/>
    <property type="project" value="TreeGrafter"/>
</dbReference>
<dbReference type="Pfam" id="PF00150">
    <property type="entry name" value="Cellulase"/>
    <property type="match status" value="1"/>
</dbReference>
<keyword evidence="2" id="KW-0732">Signal</keyword>
<feature type="region of interest" description="Disordered" evidence="6">
    <location>
        <begin position="259"/>
        <end position="280"/>
    </location>
</feature>
<accession>A0AA36ITE0</accession>
<dbReference type="Gene3D" id="3.20.20.80">
    <property type="entry name" value="Glycosidases"/>
    <property type="match status" value="1"/>
</dbReference>
<dbReference type="GO" id="GO:0008422">
    <property type="term" value="F:beta-glucosidase activity"/>
    <property type="evidence" value="ECO:0007669"/>
    <property type="project" value="TreeGrafter"/>
</dbReference>
<dbReference type="PANTHER" id="PTHR31297">
    <property type="entry name" value="GLUCAN ENDO-1,6-BETA-GLUCOSIDASE B"/>
    <property type="match status" value="1"/>
</dbReference>